<keyword evidence="2" id="KW-1185">Reference proteome</keyword>
<reference evidence="1 2" key="1">
    <citation type="submission" date="2019-07" db="EMBL/GenBank/DDBJ databases">
        <title>Genomics analysis of Aphanomyces spp. identifies a new class of oomycete effector associated with host adaptation.</title>
        <authorList>
            <person name="Gaulin E."/>
        </authorList>
    </citation>
    <scope>NUCLEOTIDE SEQUENCE [LARGE SCALE GENOMIC DNA]</scope>
    <source>
        <strain evidence="1 2">ATCC 201684</strain>
    </source>
</reference>
<protein>
    <submittedName>
        <fullName evidence="1">Uncharacterized protein</fullName>
    </submittedName>
</protein>
<gene>
    <name evidence="1" type="ORF">Ae201684_011334</name>
</gene>
<dbReference type="Gene3D" id="3.80.10.10">
    <property type="entry name" value="Ribonuclease Inhibitor"/>
    <property type="match status" value="1"/>
</dbReference>
<dbReference type="SUPFAM" id="SSF52047">
    <property type="entry name" value="RNI-like"/>
    <property type="match status" value="1"/>
</dbReference>
<sequence>MKCHSNVVVNNQVDVSWFRQHINPKASIHCSGGTRIGYYRYITRSWMNDWKEFRIISFDPWAINVNANDFPQLLVDFKHLVSLQWKYCSSAVAEAIFEFAASSSTLRDLFLNNVESWSVTESMGNNLIQWVRSGPIRSLQMERYIFEKMHQHDQLIALVSGKPSVGKFEFFPDIGSCPFFYVDYAHCKSLSLSFRMHAYPSVEIAANKLSGFVSQFETLIHTKIKRFHLSGLGPSQFRIIWEILASLLPTSNIEEMDLPCNKIDDIEANLLAQSIHNMPSLQSLWLDRNDIRFDGAKNIITTAPASVRKIILRWDELELEQSFAKHKYSALKKLADKRSIKLFREDDPKLQ</sequence>
<organism evidence="1 2">
    <name type="scientific">Aphanomyces euteiches</name>
    <dbReference type="NCBI Taxonomy" id="100861"/>
    <lineage>
        <taxon>Eukaryota</taxon>
        <taxon>Sar</taxon>
        <taxon>Stramenopiles</taxon>
        <taxon>Oomycota</taxon>
        <taxon>Saprolegniomycetes</taxon>
        <taxon>Saprolegniales</taxon>
        <taxon>Verrucalvaceae</taxon>
        <taxon>Aphanomyces</taxon>
    </lineage>
</organism>
<dbReference type="EMBL" id="VJMJ01000143">
    <property type="protein sequence ID" value="KAF0731433.1"/>
    <property type="molecule type" value="Genomic_DNA"/>
</dbReference>
<evidence type="ECO:0000313" key="1">
    <source>
        <dbReference type="EMBL" id="KAF0731433.1"/>
    </source>
</evidence>
<dbReference type="VEuPathDB" id="FungiDB:AeMF1_008367"/>
<name>A0A6G0WV76_9STRA</name>
<comment type="caution">
    <text evidence="1">The sequence shown here is derived from an EMBL/GenBank/DDBJ whole genome shotgun (WGS) entry which is preliminary data.</text>
</comment>
<dbReference type="Proteomes" id="UP000481153">
    <property type="component" value="Unassembled WGS sequence"/>
</dbReference>
<dbReference type="InterPro" id="IPR032675">
    <property type="entry name" value="LRR_dom_sf"/>
</dbReference>
<dbReference type="AlphaFoldDB" id="A0A6G0WV76"/>
<proteinExistence type="predicted"/>
<evidence type="ECO:0000313" key="2">
    <source>
        <dbReference type="Proteomes" id="UP000481153"/>
    </source>
</evidence>
<accession>A0A6G0WV76</accession>